<evidence type="ECO:0000256" key="1">
    <source>
        <dbReference type="SAM" id="MobiDB-lite"/>
    </source>
</evidence>
<feature type="region of interest" description="Disordered" evidence="1">
    <location>
        <begin position="31"/>
        <end position="59"/>
    </location>
</feature>
<accession>A0ABP1CRM3</accession>
<dbReference type="EMBL" id="OZ037953">
    <property type="protein sequence ID" value="CAL1698341.1"/>
    <property type="molecule type" value="Genomic_DNA"/>
</dbReference>
<gene>
    <name evidence="2" type="ORF">GFSPODELE1_LOCUS2115</name>
</gene>
<organism evidence="2 3">
    <name type="scientific">Somion occarium</name>
    <dbReference type="NCBI Taxonomy" id="3059160"/>
    <lineage>
        <taxon>Eukaryota</taxon>
        <taxon>Fungi</taxon>
        <taxon>Dikarya</taxon>
        <taxon>Basidiomycota</taxon>
        <taxon>Agaricomycotina</taxon>
        <taxon>Agaricomycetes</taxon>
        <taxon>Polyporales</taxon>
        <taxon>Cerrenaceae</taxon>
        <taxon>Somion</taxon>
    </lineage>
</organism>
<reference evidence="3" key="1">
    <citation type="submission" date="2024-04" db="EMBL/GenBank/DDBJ databases">
        <authorList>
            <person name="Shaw F."/>
            <person name="Minotto A."/>
        </authorList>
    </citation>
    <scope>NUCLEOTIDE SEQUENCE [LARGE SCALE GENOMIC DNA]</scope>
</reference>
<dbReference type="Proteomes" id="UP001497453">
    <property type="component" value="Chromosome 10"/>
</dbReference>
<keyword evidence="3" id="KW-1185">Reference proteome</keyword>
<proteinExistence type="predicted"/>
<protein>
    <submittedName>
        <fullName evidence="2">Uncharacterized protein</fullName>
    </submittedName>
</protein>
<evidence type="ECO:0000313" key="3">
    <source>
        <dbReference type="Proteomes" id="UP001497453"/>
    </source>
</evidence>
<sequence length="160" mass="17181">MAAITWDAESIFDPDSPTAFGLDANEAHSATGASATAQLRDTIPNDGSDPMASSPKMNEQTPLLPKMISLNSGPCLVPGCSGRMVSMTKGGYIQRLCTINKMHSREISPYSTLSDAMRIIRTGPKGEPLTAAELADEERKFREIQEVAMKLRGHKLGSAD</sequence>
<evidence type="ECO:0000313" key="2">
    <source>
        <dbReference type="EMBL" id="CAL1698341.1"/>
    </source>
</evidence>
<name>A0ABP1CRM3_9APHY</name>